<dbReference type="CDD" id="cd02696">
    <property type="entry name" value="MurNAc-LAA"/>
    <property type="match status" value="1"/>
</dbReference>
<dbReference type="SUPFAM" id="SSF53187">
    <property type="entry name" value="Zn-dependent exopeptidases"/>
    <property type="match status" value="1"/>
</dbReference>
<dbReference type="PATRIC" id="fig|1538.10.peg.402"/>
<feature type="domain" description="MurNAc-LAA" evidence="2">
    <location>
        <begin position="41"/>
        <end position="151"/>
    </location>
</feature>
<dbReference type="InterPro" id="IPR050695">
    <property type="entry name" value="N-acetylmuramoyl_amidase_3"/>
</dbReference>
<gene>
    <name evidence="3" type="primary">lytC_10</name>
    <name evidence="3" type="ORF">WY13_01491</name>
</gene>
<accession>A0A166R2Y6</accession>
<comment type="caution">
    <text evidence="3">The sequence shown here is derived from an EMBL/GenBank/DDBJ whole genome shotgun (WGS) entry which is preliminary data.</text>
</comment>
<keyword evidence="1 3" id="KW-0378">Hydrolase</keyword>
<dbReference type="EC" id="3.5.1.28" evidence="3"/>
<evidence type="ECO:0000259" key="2">
    <source>
        <dbReference type="SMART" id="SM00646"/>
    </source>
</evidence>
<dbReference type="AlphaFoldDB" id="A0A166R2Y6"/>
<reference evidence="3 4" key="1">
    <citation type="journal article" date="2015" name="Biotechnol. Bioeng.">
        <title>Genome sequence and phenotypic characterization of Caulobacter segnis.</title>
        <authorList>
            <person name="Patel S."/>
            <person name="Fletcher B."/>
            <person name="Scott D.C."/>
            <person name="Ely B."/>
        </authorList>
    </citation>
    <scope>NUCLEOTIDE SEQUENCE [LARGE SCALE GENOMIC DNA]</scope>
    <source>
        <strain evidence="3 4">ERI-2</strain>
    </source>
</reference>
<organism evidence="3 4">
    <name type="scientific">Clostridium ljungdahlii</name>
    <dbReference type="NCBI Taxonomy" id="1538"/>
    <lineage>
        <taxon>Bacteria</taxon>
        <taxon>Bacillati</taxon>
        <taxon>Bacillota</taxon>
        <taxon>Clostridia</taxon>
        <taxon>Eubacteriales</taxon>
        <taxon>Clostridiaceae</taxon>
        <taxon>Clostridium</taxon>
    </lineage>
</organism>
<proteinExistence type="predicted"/>
<dbReference type="PANTHER" id="PTHR30404">
    <property type="entry name" value="N-ACETYLMURAMOYL-L-ALANINE AMIDASE"/>
    <property type="match status" value="1"/>
</dbReference>
<evidence type="ECO:0000313" key="4">
    <source>
        <dbReference type="Proteomes" id="UP000077407"/>
    </source>
</evidence>
<dbReference type="GO" id="GO:0030288">
    <property type="term" value="C:outer membrane-bounded periplasmic space"/>
    <property type="evidence" value="ECO:0007669"/>
    <property type="project" value="TreeGrafter"/>
</dbReference>
<dbReference type="GO" id="GO:0008745">
    <property type="term" value="F:N-acetylmuramoyl-L-alanine amidase activity"/>
    <property type="evidence" value="ECO:0007669"/>
    <property type="project" value="UniProtKB-EC"/>
</dbReference>
<dbReference type="SMART" id="SM00646">
    <property type="entry name" value="Ami_3"/>
    <property type="match status" value="1"/>
</dbReference>
<dbReference type="Pfam" id="PF01520">
    <property type="entry name" value="Amidase_3"/>
    <property type="match status" value="1"/>
</dbReference>
<dbReference type="GO" id="GO:0009253">
    <property type="term" value="P:peptidoglycan catabolic process"/>
    <property type="evidence" value="ECO:0007669"/>
    <property type="project" value="InterPro"/>
</dbReference>
<dbReference type="InterPro" id="IPR002508">
    <property type="entry name" value="MurNAc-LAA_cat"/>
</dbReference>
<evidence type="ECO:0000256" key="1">
    <source>
        <dbReference type="ARBA" id="ARBA00022801"/>
    </source>
</evidence>
<evidence type="ECO:0000313" key="3">
    <source>
        <dbReference type="EMBL" id="OAA90587.1"/>
    </source>
</evidence>
<dbReference type="EMBL" id="LITT01000011">
    <property type="protein sequence ID" value="OAA90587.1"/>
    <property type="molecule type" value="Genomic_DNA"/>
</dbReference>
<dbReference type="Proteomes" id="UP000077407">
    <property type="component" value="Unassembled WGS sequence"/>
</dbReference>
<dbReference type="Gene3D" id="3.40.630.40">
    <property type="entry name" value="Zn-dependent exopeptidases"/>
    <property type="match status" value="1"/>
</dbReference>
<name>A0A166R2Y6_9CLOT</name>
<dbReference type="PANTHER" id="PTHR30404:SF0">
    <property type="entry name" value="N-ACETYLMURAMOYL-L-ALANINE AMIDASE AMIC"/>
    <property type="match status" value="1"/>
</dbReference>
<protein>
    <submittedName>
        <fullName evidence="3">N-acetylmuramoyl-L-alanine amidase LytC</fullName>
        <ecNumber evidence="3">3.5.1.28</ecNumber>
    </submittedName>
</protein>
<sequence length="158" mass="17447">MPIALKVGEILSKNGINVVYTRTFDKVAWPSNEGEDLQKRCDISDKVNADYFVAIHANSADVSSVNGLETYYFQGSSKGQKLAESVEQELVQATGLKDRGVKTEGYYVLKNTNAVAILTEIGFISNPEQEKVLNTPEYQNKYAEAIATGILKYLGMKK</sequence>